<organism evidence="1 2">
    <name type="scientific">Puccinia sorghi</name>
    <dbReference type="NCBI Taxonomy" id="27349"/>
    <lineage>
        <taxon>Eukaryota</taxon>
        <taxon>Fungi</taxon>
        <taxon>Dikarya</taxon>
        <taxon>Basidiomycota</taxon>
        <taxon>Pucciniomycotina</taxon>
        <taxon>Pucciniomycetes</taxon>
        <taxon>Pucciniales</taxon>
        <taxon>Pucciniaceae</taxon>
        <taxon>Puccinia</taxon>
    </lineage>
</organism>
<sequence length="159" mass="18333">MGGSYLIYKYQEPLFAKCIRPRYTPIIRATEGSGKFEVRITGNINFNCKDLIEVLVSIFKNLYSEIRTFSGDLEMHKCGHFFIMGMELKNLKYQSKIPFNLENKVRSYIISPSLYMQMAPLETDQNNVISMYFIVSLAVTQLCLKTCGSHYRSIQGRQG</sequence>
<keyword evidence="2" id="KW-1185">Reference proteome</keyword>
<comment type="caution">
    <text evidence="1">The sequence shown here is derived from an EMBL/GenBank/DDBJ whole genome shotgun (WGS) entry which is preliminary data.</text>
</comment>
<dbReference type="VEuPathDB" id="FungiDB:VP01_400g12"/>
<reference evidence="1 2" key="1">
    <citation type="submission" date="2015-08" db="EMBL/GenBank/DDBJ databases">
        <title>Next Generation Sequencing and Analysis of the Genome of Puccinia sorghi L Schw, the Causal Agent of Maize Common Rust.</title>
        <authorList>
            <person name="Rochi L."/>
            <person name="Burguener G."/>
            <person name="Darino M."/>
            <person name="Turjanski A."/>
            <person name="Kreff E."/>
            <person name="Dieguez M.J."/>
            <person name="Sacco F."/>
        </authorList>
    </citation>
    <scope>NUCLEOTIDE SEQUENCE [LARGE SCALE GENOMIC DNA]</scope>
    <source>
        <strain evidence="1 2">RO10H11247</strain>
    </source>
</reference>
<evidence type="ECO:0000313" key="1">
    <source>
        <dbReference type="EMBL" id="KNZ51288.1"/>
    </source>
</evidence>
<accession>A0A0L6URW2</accession>
<dbReference type="Proteomes" id="UP000037035">
    <property type="component" value="Unassembled WGS sequence"/>
</dbReference>
<dbReference type="OrthoDB" id="2506088at2759"/>
<proteinExistence type="predicted"/>
<evidence type="ECO:0000313" key="2">
    <source>
        <dbReference type="Proteomes" id="UP000037035"/>
    </source>
</evidence>
<gene>
    <name evidence="1" type="ORF">VP01_400g12</name>
</gene>
<dbReference type="EMBL" id="LAVV01009069">
    <property type="protein sequence ID" value="KNZ51288.1"/>
    <property type="molecule type" value="Genomic_DNA"/>
</dbReference>
<dbReference type="AlphaFoldDB" id="A0A0L6URW2"/>
<name>A0A0L6URW2_9BASI</name>
<protein>
    <submittedName>
        <fullName evidence="1">Uncharacterized protein</fullName>
    </submittedName>
</protein>